<accession>A0A6A5RTY7</accession>
<keyword evidence="3" id="KW-1185">Reference proteome</keyword>
<dbReference type="GeneID" id="54355555"/>
<dbReference type="Proteomes" id="UP000800082">
    <property type="component" value="Unassembled WGS sequence"/>
</dbReference>
<organism evidence="2 3">
    <name type="scientific">Didymella exigua CBS 183.55</name>
    <dbReference type="NCBI Taxonomy" id="1150837"/>
    <lineage>
        <taxon>Eukaryota</taxon>
        <taxon>Fungi</taxon>
        <taxon>Dikarya</taxon>
        <taxon>Ascomycota</taxon>
        <taxon>Pezizomycotina</taxon>
        <taxon>Dothideomycetes</taxon>
        <taxon>Pleosporomycetidae</taxon>
        <taxon>Pleosporales</taxon>
        <taxon>Pleosporineae</taxon>
        <taxon>Didymellaceae</taxon>
        <taxon>Didymella</taxon>
    </lineage>
</organism>
<dbReference type="CDD" id="cd09917">
    <property type="entry name" value="F-box_SF"/>
    <property type="match status" value="1"/>
</dbReference>
<dbReference type="OrthoDB" id="5372859at2759"/>
<evidence type="ECO:0008006" key="4">
    <source>
        <dbReference type="Google" id="ProtNLM"/>
    </source>
</evidence>
<sequence>MATQAALFKPPRLQLNLVSPDIPPEIILKIIQYLPFHNGKDVLRLQHVHPRLRDLLRNYERSLTRTFMNQELPHASTDFPCCAKFGYRCLVECVRRYDIVDDIMDALSSRQNYYAVDRHNVPLLNTGLLLIYRVASLGDHNAQLDFIKSLSRDPLTAMYLALHNSTLTARYHGSGWIHQRTYGRFMDANQISLRNELEFCFAEAALTLGPDFISDLLLRPTKPGAEATFLNFYHDHGTHDWEWPGWGEEEGEFNPPRTQGPKKQDRSMGRSLFTTLLERLAECSKCSVDEVRIKIEEQTNDQDHPLSCLNLYGKARLMSGRNWDWAEEEQHKGRRDSVHS</sequence>
<dbReference type="AlphaFoldDB" id="A0A6A5RTY7"/>
<proteinExistence type="predicted"/>
<protein>
    <recommendedName>
        <fullName evidence="4">F-box domain-containing protein</fullName>
    </recommendedName>
</protein>
<dbReference type="EMBL" id="ML978962">
    <property type="protein sequence ID" value="KAF1931019.1"/>
    <property type="molecule type" value="Genomic_DNA"/>
</dbReference>
<name>A0A6A5RTY7_9PLEO</name>
<evidence type="ECO:0000256" key="1">
    <source>
        <dbReference type="SAM" id="MobiDB-lite"/>
    </source>
</evidence>
<feature type="region of interest" description="Disordered" evidence="1">
    <location>
        <begin position="246"/>
        <end position="268"/>
    </location>
</feature>
<dbReference type="RefSeq" id="XP_033451267.1">
    <property type="nucleotide sequence ID" value="XM_033597888.1"/>
</dbReference>
<gene>
    <name evidence="2" type="ORF">M421DRAFT_90783</name>
</gene>
<evidence type="ECO:0000313" key="3">
    <source>
        <dbReference type="Proteomes" id="UP000800082"/>
    </source>
</evidence>
<evidence type="ECO:0000313" key="2">
    <source>
        <dbReference type="EMBL" id="KAF1931019.1"/>
    </source>
</evidence>
<reference evidence="2" key="1">
    <citation type="journal article" date="2020" name="Stud. Mycol.">
        <title>101 Dothideomycetes genomes: a test case for predicting lifestyles and emergence of pathogens.</title>
        <authorList>
            <person name="Haridas S."/>
            <person name="Albert R."/>
            <person name="Binder M."/>
            <person name="Bloem J."/>
            <person name="Labutti K."/>
            <person name="Salamov A."/>
            <person name="Andreopoulos B."/>
            <person name="Baker S."/>
            <person name="Barry K."/>
            <person name="Bills G."/>
            <person name="Bluhm B."/>
            <person name="Cannon C."/>
            <person name="Castanera R."/>
            <person name="Culley D."/>
            <person name="Daum C."/>
            <person name="Ezra D."/>
            <person name="Gonzalez J."/>
            <person name="Henrissat B."/>
            <person name="Kuo A."/>
            <person name="Liang C."/>
            <person name="Lipzen A."/>
            <person name="Lutzoni F."/>
            <person name="Magnuson J."/>
            <person name="Mondo S."/>
            <person name="Nolan M."/>
            <person name="Ohm R."/>
            <person name="Pangilinan J."/>
            <person name="Park H.-J."/>
            <person name="Ramirez L."/>
            <person name="Alfaro M."/>
            <person name="Sun H."/>
            <person name="Tritt A."/>
            <person name="Yoshinaga Y."/>
            <person name="Zwiers L.-H."/>
            <person name="Turgeon B."/>
            <person name="Goodwin S."/>
            <person name="Spatafora J."/>
            <person name="Crous P."/>
            <person name="Grigoriev I."/>
        </authorList>
    </citation>
    <scope>NUCLEOTIDE SEQUENCE</scope>
    <source>
        <strain evidence="2">CBS 183.55</strain>
    </source>
</reference>